<feature type="transmembrane region" description="Helical" evidence="1">
    <location>
        <begin position="41"/>
        <end position="62"/>
    </location>
</feature>
<comment type="caution">
    <text evidence="2">The sequence shown here is derived from an EMBL/GenBank/DDBJ whole genome shotgun (WGS) entry which is preliminary data.</text>
</comment>
<dbReference type="GeneID" id="36344716"/>
<evidence type="ECO:0000313" key="2">
    <source>
        <dbReference type="EMBL" id="EUB56151.1"/>
    </source>
</evidence>
<gene>
    <name evidence="2" type="ORF">EGR_09001</name>
</gene>
<dbReference type="RefSeq" id="XP_024347347.1">
    <property type="nucleotide sequence ID" value="XM_024498250.1"/>
</dbReference>
<reference evidence="2 3" key="1">
    <citation type="journal article" date="2013" name="Nat. Genet.">
        <title>The genome of the hydatid tapeworm Echinococcus granulosus.</title>
        <authorList>
            <person name="Zheng H."/>
            <person name="Zhang W."/>
            <person name="Zhang L."/>
            <person name="Zhang Z."/>
            <person name="Li J."/>
            <person name="Lu G."/>
            <person name="Zhu Y."/>
            <person name="Wang Y."/>
            <person name="Huang Y."/>
            <person name="Liu J."/>
            <person name="Kang H."/>
            <person name="Chen J."/>
            <person name="Wang L."/>
            <person name="Chen A."/>
            <person name="Yu S."/>
            <person name="Gao Z."/>
            <person name="Jin L."/>
            <person name="Gu W."/>
            <person name="Wang Z."/>
            <person name="Zhao L."/>
            <person name="Shi B."/>
            <person name="Wen H."/>
            <person name="Lin R."/>
            <person name="Jones M.K."/>
            <person name="Brejova B."/>
            <person name="Vinar T."/>
            <person name="Zhao G."/>
            <person name="McManus D.P."/>
            <person name="Chen Z."/>
            <person name="Zhou Y."/>
            <person name="Wang S."/>
        </authorList>
    </citation>
    <scope>NUCLEOTIDE SEQUENCE [LARGE SCALE GENOMIC DNA]</scope>
</reference>
<accession>W6U6Z8</accession>
<keyword evidence="1" id="KW-1133">Transmembrane helix</keyword>
<feature type="transmembrane region" description="Helical" evidence="1">
    <location>
        <begin position="6"/>
        <end position="29"/>
    </location>
</feature>
<dbReference type="KEGG" id="egl:EGR_09001"/>
<proteinExistence type="predicted"/>
<evidence type="ECO:0000256" key="1">
    <source>
        <dbReference type="SAM" id="Phobius"/>
    </source>
</evidence>
<keyword evidence="1" id="KW-0472">Membrane</keyword>
<keyword evidence="3" id="KW-1185">Reference proteome</keyword>
<protein>
    <submittedName>
        <fullName evidence="2">Uncharacterized protein</fullName>
    </submittedName>
</protein>
<dbReference type="CTD" id="36344716"/>
<dbReference type="AlphaFoldDB" id="W6U6Z8"/>
<sequence length="340" mass="39327">MEKVEFTLARIFFTILVRFLDCVLVWLFVNKNDLYEFLSQAVSFLSSIIGKLNLFLFMWMPISNPCACAIKKILETLSLKFILNVPTHLNLNLSLHQNGKIYNLFHITFNGLNFEMANIFQLGLKFLILMQGKITQKLINGFKLSYHVLTFLLKANENIVYSGAFSGISVQDPLWYQSSTGNSWTRQESILIRQPAQNSRRLYCFVENQCHGSRHKPVLNGCATDCMHWNLLCDASVIATSHTAVTEMTIKQMFKHHVRLITFTSEMLQLLFSCTPRKLRIIYYLLDIQEVLNTYEQPNHIPIMNALQSLLENNNANYISRSDLFFVDKLHGVNSVYEME</sequence>
<dbReference type="EMBL" id="APAU02000127">
    <property type="protein sequence ID" value="EUB56151.1"/>
    <property type="molecule type" value="Genomic_DNA"/>
</dbReference>
<evidence type="ECO:0000313" key="3">
    <source>
        <dbReference type="Proteomes" id="UP000019149"/>
    </source>
</evidence>
<organism evidence="2 3">
    <name type="scientific">Echinococcus granulosus</name>
    <name type="common">Hydatid tapeworm</name>
    <dbReference type="NCBI Taxonomy" id="6210"/>
    <lineage>
        <taxon>Eukaryota</taxon>
        <taxon>Metazoa</taxon>
        <taxon>Spiralia</taxon>
        <taxon>Lophotrochozoa</taxon>
        <taxon>Platyhelminthes</taxon>
        <taxon>Cestoda</taxon>
        <taxon>Eucestoda</taxon>
        <taxon>Cyclophyllidea</taxon>
        <taxon>Taeniidae</taxon>
        <taxon>Echinococcus</taxon>
        <taxon>Echinococcus granulosus group</taxon>
    </lineage>
</organism>
<keyword evidence="1" id="KW-0812">Transmembrane</keyword>
<name>W6U6Z8_ECHGR</name>
<dbReference type="Proteomes" id="UP000019149">
    <property type="component" value="Unassembled WGS sequence"/>
</dbReference>